<evidence type="ECO:0000313" key="3">
    <source>
        <dbReference type="Proteomes" id="UP000233556"/>
    </source>
</evidence>
<keyword evidence="2" id="KW-0675">Receptor</keyword>
<evidence type="ECO:0000313" key="2">
    <source>
        <dbReference type="EMBL" id="PKU45046.1"/>
    </source>
</evidence>
<dbReference type="Proteomes" id="UP000233556">
    <property type="component" value="Unassembled WGS sequence"/>
</dbReference>
<keyword evidence="1" id="KW-0472">Membrane</keyword>
<sequence>MNRLVHHLAHQASWKMSQLLPDPEKTPDQKGVAGKVLLLPTFQQGFFWASALGAGVLLLLLWPAGGPEEGALSQEASTSRAAPEA</sequence>
<evidence type="ECO:0000256" key="1">
    <source>
        <dbReference type="SAM" id="Phobius"/>
    </source>
</evidence>
<gene>
    <name evidence="2" type="ORF">llap_4659</name>
</gene>
<dbReference type="EMBL" id="KZ505785">
    <property type="protein sequence ID" value="PKU45046.1"/>
    <property type="molecule type" value="Genomic_DNA"/>
</dbReference>
<keyword evidence="1" id="KW-0812">Transmembrane</keyword>
<proteinExistence type="predicted"/>
<protein>
    <submittedName>
        <fullName evidence="2">Inositol-trisphosphate receptor-interacting 1</fullName>
    </submittedName>
</protein>
<name>A0A2I0UG76_LIMLA</name>
<keyword evidence="3" id="KW-1185">Reference proteome</keyword>
<dbReference type="AlphaFoldDB" id="A0A2I0UG76"/>
<keyword evidence="1" id="KW-1133">Transmembrane helix</keyword>
<feature type="transmembrane region" description="Helical" evidence="1">
    <location>
        <begin position="45"/>
        <end position="64"/>
    </location>
</feature>
<reference evidence="3" key="1">
    <citation type="submission" date="2017-11" db="EMBL/GenBank/DDBJ databases">
        <authorList>
            <person name="Lima N.C."/>
            <person name="Parody-Merino A.M."/>
            <person name="Battley P.F."/>
            <person name="Fidler A.E."/>
            <person name="Prosdocimi F."/>
        </authorList>
    </citation>
    <scope>NUCLEOTIDE SEQUENCE [LARGE SCALE GENOMIC DNA]</scope>
</reference>
<accession>A0A2I0UG76</accession>
<reference evidence="3" key="2">
    <citation type="submission" date="2017-12" db="EMBL/GenBank/DDBJ databases">
        <title>Genome sequence of the Bar-tailed Godwit (Limosa lapponica baueri).</title>
        <authorList>
            <person name="Lima N.C.B."/>
            <person name="Parody-Merino A.M."/>
            <person name="Battley P.F."/>
            <person name="Fidler A.E."/>
            <person name="Prosdocimi F."/>
        </authorList>
    </citation>
    <scope>NUCLEOTIDE SEQUENCE [LARGE SCALE GENOMIC DNA]</scope>
</reference>
<organism evidence="2 3">
    <name type="scientific">Limosa lapponica baueri</name>
    <dbReference type="NCBI Taxonomy" id="1758121"/>
    <lineage>
        <taxon>Eukaryota</taxon>
        <taxon>Metazoa</taxon>
        <taxon>Chordata</taxon>
        <taxon>Craniata</taxon>
        <taxon>Vertebrata</taxon>
        <taxon>Euteleostomi</taxon>
        <taxon>Archelosauria</taxon>
        <taxon>Archosauria</taxon>
        <taxon>Dinosauria</taxon>
        <taxon>Saurischia</taxon>
        <taxon>Theropoda</taxon>
        <taxon>Coelurosauria</taxon>
        <taxon>Aves</taxon>
        <taxon>Neognathae</taxon>
        <taxon>Neoaves</taxon>
        <taxon>Charadriiformes</taxon>
        <taxon>Scolopacidae</taxon>
        <taxon>Limosa</taxon>
    </lineage>
</organism>